<dbReference type="OrthoDB" id="9808367at2"/>
<feature type="domain" description="Histone deacetylase" evidence="2">
    <location>
        <begin position="20"/>
        <end position="302"/>
    </location>
</feature>
<dbReference type="PANTHER" id="PTHR10625:SF10">
    <property type="entry name" value="HISTONE DEACETYLASE HDAC1"/>
    <property type="match status" value="1"/>
</dbReference>
<dbReference type="AlphaFoldDB" id="A0A1I6DTQ8"/>
<dbReference type="PANTHER" id="PTHR10625">
    <property type="entry name" value="HISTONE DEACETYLASE HDAC1-RELATED"/>
    <property type="match status" value="1"/>
</dbReference>
<organism evidence="3 4">
    <name type="scientific">Poseidonocella sedimentorum</name>
    <dbReference type="NCBI Taxonomy" id="871652"/>
    <lineage>
        <taxon>Bacteria</taxon>
        <taxon>Pseudomonadati</taxon>
        <taxon>Pseudomonadota</taxon>
        <taxon>Alphaproteobacteria</taxon>
        <taxon>Rhodobacterales</taxon>
        <taxon>Roseobacteraceae</taxon>
        <taxon>Poseidonocella</taxon>
    </lineage>
</organism>
<dbReference type="EMBL" id="FOYI01000005">
    <property type="protein sequence ID" value="SFR08864.1"/>
    <property type="molecule type" value="Genomic_DNA"/>
</dbReference>
<evidence type="ECO:0000313" key="3">
    <source>
        <dbReference type="EMBL" id="SFR08864.1"/>
    </source>
</evidence>
<reference evidence="3 4" key="1">
    <citation type="submission" date="2016-10" db="EMBL/GenBank/DDBJ databases">
        <authorList>
            <person name="de Groot N.N."/>
        </authorList>
    </citation>
    <scope>NUCLEOTIDE SEQUENCE [LARGE SCALE GENOMIC DNA]</scope>
    <source>
        <strain evidence="4">KMM 9023,NRIC 0796,JCM 17311,KCTC 23692</strain>
    </source>
</reference>
<dbReference type="GO" id="GO:0004407">
    <property type="term" value="F:histone deacetylase activity"/>
    <property type="evidence" value="ECO:0007669"/>
    <property type="project" value="TreeGrafter"/>
</dbReference>
<dbReference type="PRINTS" id="PR01270">
    <property type="entry name" value="HDASUPER"/>
</dbReference>
<dbReference type="CDD" id="cd11599">
    <property type="entry name" value="HDAC_classII_2"/>
    <property type="match status" value="1"/>
</dbReference>
<evidence type="ECO:0000259" key="2">
    <source>
        <dbReference type="Pfam" id="PF00850"/>
    </source>
</evidence>
<keyword evidence="4" id="KW-1185">Reference proteome</keyword>
<evidence type="ECO:0000313" key="4">
    <source>
        <dbReference type="Proteomes" id="UP000199302"/>
    </source>
</evidence>
<dbReference type="InterPro" id="IPR023696">
    <property type="entry name" value="Ureohydrolase_dom_sf"/>
</dbReference>
<dbReference type="InterPro" id="IPR037138">
    <property type="entry name" value="His_deacetylse_dom_sf"/>
</dbReference>
<proteinExistence type="inferred from homology"/>
<dbReference type="GO" id="GO:0040029">
    <property type="term" value="P:epigenetic regulation of gene expression"/>
    <property type="evidence" value="ECO:0007669"/>
    <property type="project" value="TreeGrafter"/>
</dbReference>
<dbReference type="InterPro" id="IPR000286">
    <property type="entry name" value="HDACs"/>
</dbReference>
<sequence>MTTALITHPACERHATPSGHPEQIARMPAALGALEGKDLLRVEAPMATDADLLRVHPQRYIDKIRALAPRDETIALDGDTWMSPGSLEAVLACVGGCIRGVDMVMAGEARNAFVGMRPPGHHAERETPMGFCVFGSVAAAAKHALEVHGLSRVAVLDFDVHHGNGTQDLLESDARCFFASSHQMPLFPGTGHAHETGGHNNVVNLPLSSGARGDVFRRGWEREIFPAVERFEPELILVSAGFDAHAADPLATLNLVEEDFAWVTEAICDLADELCEGRVVSALEGGYDLRALAASVAAHVDVLIARGSG</sequence>
<dbReference type="Pfam" id="PF00850">
    <property type="entry name" value="Hist_deacetyl"/>
    <property type="match status" value="1"/>
</dbReference>
<comment type="similarity">
    <text evidence="1">Belongs to the histone deacetylase family.</text>
</comment>
<dbReference type="SUPFAM" id="SSF52768">
    <property type="entry name" value="Arginase/deacetylase"/>
    <property type="match status" value="1"/>
</dbReference>
<dbReference type="Gene3D" id="3.40.800.20">
    <property type="entry name" value="Histone deacetylase domain"/>
    <property type="match status" value="1"/>
</dbReference>
<dbReference type="RefSeq" id="WP_092079609.1">
    <property type="nucleotide sequence ID" value="NZ_FOYI01000005.1"/>
</dbReference>
<protein>
    <submittedName>
        <fullName evidence="3">Acetoin utilization deacetylase AcuC</fullName>
    </submittedName>
</protein>
<gene>
    <name evidence="3" type="ORF">SAMN04515673_105138</name>
</gene>
<dbReference type="STRING" id="871652.SAMN04515673_105138"/>
<dbReference type="Proteomes" id="UP000199302">
    <property type="component" value="Unassembled WGS sequence"/>
</dbReference>
<name>A0A1I6DTQ8_9RHOB</name>
<accession>A0A1I6DTQ8</accession>
<evidence type="ECO:0000256" key="1">
    <source>
        <dbReference type="ARBA" id="ARBA00005947"/>
    </source>
</evidence>
<dbReference type="InterPro" id="IPR023801">
    <property type="entry name" value="His_deacetylse_dom"/>
</dbReference>